<sequence>MLITSAGRSRQSDIHRRELRYLASMFFRVVCFVLAVVAFHGWLRFVAVAIAVILPWVAVVVANGGPPPERDRPATFDPVRAVQDAPAALTADPHRVVDSDGWVDDEGWVHGRPSTAPAGGGSATADAAPGHPAADPPPTGSSPTGSSPTGSSPTGSSPTGSSMSGSSASGSSASGSSVSGSAFPVDEPSGFAESSAQADPEPVVDAPAR</sequence>
<keyword evidence="3" id="KW-1185">Reference proteome</keyword>
<gene>
    <name evidence="2" type="ordered locus">FRAAL4510</name>
</gene>
<dbReference type="eggNOG" id="ENOG5033AAH">
    <property type="taxonomic scope" value="Bacteria"/>
</dbReference>
<dbReference type="HOGENOM" id="CLU_1313894_0_0_11"/>
<dbReference type="KEGG" id="fal:FRAAL4510"/>
<dbReference type="EMBL" id="CT573213">
    <property type="protein sequence ID" value="CAJ63152.1"/>
    <property type="molecule type" value="Genomic_DNA"/>
</dbReference>
<evidence type="ECO:0008006" key="4">
    <source>
        <dbReference type="Google" id="ProtNLM"/>
    </source>
</evidence>
<feature type="region of interest" description="Disordered" evidence="1">
    <location>
        <begin position="85"/>
        <end position="209"/>
    </location>
</feature>
<dbReference type="AlphaFoldDB" id="Q0RH81"/>
<name>Q0RH81_FRAAA</name>
<accession>Q0RH81</accession>
<dbReference type="InterPro" id="IPR021449">
    <property type="entry name" value="DUF3099"/>
</dbReference>
<feature type="compositionally biased region" description="Low complexity" evidence="1">
    <location>
        <begin position="113"/>
        <end position="133"/>
    </location>
</feature>
<dbReference type="Pfam" id="PF11298">
    <property type="entry name" value="DUF3099"/>
    <property type="match status" value="1"/>
</dbReference>
<reference evidence="2 3" key="1">
    <citation type="journal article" date="2007" name="Genome Res.">
        <title>Genome characteristics of facultatively symbiotic Frankia sp. strains reflect host range and host plant biogeography.</title>
        <authorList>
            <person name="Normand P."/>
            <person name="Lapierre P."/>
            <person name="Tisa L.S."/>
            <person name="Gogarten J.P."/>
            <person name="Alloisio N."/>
            <person name="Bagnarol E."/>
            <person name="Bassi C.A."/>
            <person name="Berry A.M."/>
            <person name="Bickhart D.M."/>
            <person name="Choisne N."/>
            <person name="Couloux A."/>
            <person name="Cournoyer B."/>
            <person name="Cruveiller S."/>
            <person name="Daubin V."/>
            <person name="Demange N."/>
            <person name="Francino M.P."/>
            <person name="Goltsman E."/>
            <person name="Huang Y."/>
            <person name="Kopp O.R."/>
            <person name="Labarre L."/>
            <person name="Lapidus A."/>
            <person name="Lavire C."/>
            <person name="Marechal J."/>
            <person name="Martinez M."/>
            <person name="Mastronunzio J.E."/>
            <person name="Mullin B.C."/>
            <person name="Niemann J."/>
            <person name="Pujic P."/>
            <person name="Rawnsley T."/>
            <person name="Rouy Z."/>
            <person name="Schenowitz C."/>
            <person name="Sellstedt A."/>
            <person name="Tavares F."/>
            <person name="Tomkins J.P."/>
            <person name="Vallenet D."/>
            <person name="Valverde C."/>
            <person name="Wall L.G."/>
            <person name="Wang Y."/>
            <person name="Medigue C."/>
            <person name="Benson D.R."/>
        </authorList>
    </citation>
    <scope>NUCLEOTIDE SEQUENCE [LARGE SCALE GENOMIC DNA]</scope>
    <source>
        <strain evidence="3">DSM 45986 / CECT 9034 / ACN14a</strain>
    </source>
</reference>
<proteinExistence type="predicted"/>
<protein>
    <recommendedName>
        <fullName evidence="4">DUF3099 domain-containing protein</fullName>
    </recommendedName>
</protein>
<evidence type="ECO:0000256" key="1">
    <source>
        <dbReference type="SAM" id="MobiDB-lite"/>
    </source>
</evidence>
<dbReference type="Proteomes" id="UP000000657">
    <property type="component" value="Chromosome"/>
</dbReference>
<evidence type="ECO:0000313" key="3">
    <source>
        <dbReference type="Proteomes" id="UP000000657"/>
    </source>
</evidence>
<organism evidence="2 3">
    <name type="scientific">Frankia alni (strain DSM 45986 / CECT 9034 / ACN14a)</name>
    <dbReference type="NCBI Taxonomy" id="326424"/>
    <lineage>
        <taxon>Bacteria</taxon>
        <taxon>Bacillati</taxon>
        <taxon>Actinomycetota</taxon>
        <taxon>Actinomycetes</taxon>
        <taxon>Frankiales</taxon>
        <taxon>Frankiaceae</taxon>
        <taxon>Frankia</taxon>
    </lineage>
</organism>
<evidence type="ECO:0000313" key="2">
    <source>
        <dbReference type="EMBL" id="CAJ63152.1"/>
    </source>
</evidence>
<dbReference type="STRING" id="326424.FRAAL4510"/>
<feature type="compositionally biased region" description="Low complexity" evidence="1">
    <location>
        <begin position="141"/>
        <end position="182"/>
    </location>
</feature>